<dbReference type="AlphaFoldDB" id="A0AB35BY88"/>
<dbReference type="PANTHER" id="PTHR47313">
    <property type="entry name" value="RIBOSOMAL RNA LARGE SUBUNIT METHYLTRANSFERASE K/L"/>
    <property type="match status" value="1"/>
</dbReference>
<sequence length="733" mass="84014">MSSFFITCAQGLAPYVIDELAALGIESTSDATGVRFEGGLKEAYQALLWTRCGSRVLLQLKAGSMKDLDDLHRQLSGFPWSTHMSDQSTFVIQVTTKRAQHIHTQYAAQRVKDAIVDYFDMTTGGRPSVEKTDPDLRFYVHIQDTAYTLYLDLSGEPLHKRGFRTEQGVAPIKENLAAALLYRSKWPEKAKEHQDFIDPLCGAGTILIEAALMARDIAPGLFRRGFGFENWRGHNEHTWGECVKIAKHRAEVGANTYQGKLYGVERNARMIGITKANADRAGVLKNMSFAHQMFEHFKKPADMSEKGLIVTNPPYGERLGEKEELKPTYIALGDWLRAYEGYEAGIITSDVELGKQMGLRARKVNKFYNGALECVYLQFAIEPQYFVDRKAAEERQEKRDHDEIMSEGGIDFFNRLTKNRKKWEKWAKQNHVMCYRTYDSDLPEFNVAIDRYDQSLVIYEYKAPKSIDPEKAAKRLEKIKAIVPIVFSDLKPENIHFKLRERKKGTEQYEKENAQGDFFAVEENGSKFWVNLVNYLDTGLFLDHRNVRKMIQEKAKNTNFLNLFAYTGSASIFAAAGGAKAVTTVDMSKTYLKWAENNFALNGFNGKAYQFIQKDVLEWLTQTAAHIEALPLMKKRDARYDLIFMDPPSFSNSKRMSDVLDIQRDHIRLINDAMTLLTKEGLLIFSTNLRNFKMDPTLFEVYDIQDVSRETLPMDFARDPKIRQCYLIRHKNA</sequence>
<dbReference type="HAMAP" id="MF_01858">
    <property type="entry name" value="23SrRNA_methyltr_KL"/>
    <property type="match status" value="1"/>
</dbReference>
<comment type="subcellular location">
    <subcellularLocation>
        <location evidence="6">Cytoplasm</location>
    </subcellularLocation>
</comment>
<dbReference type="Pfam" id="PF01170">
    <property type="entry name" value="UPF0020"/>
    <property type="match status" value="1"/>
</dbReference>
<evidence type="ECO:0000256" key="1">
    <source>
        <dbReference type="ARBA" id="ARBA00022490"/>
    </source>
</evidence>
<dbReference type="CDD" id="cd02440">
    <property type="entry name" value="AdoMet_MTases"/>
    <property type="match status" value="1"/>
</dbReference>
<dbReference type="Gene3D" id="3.30.2130.30">
    <property type="match status" value="1"/>
</dbReference>
<dbReference type="NCBIfam" id="NF008748">
    <property type="entry name" value="PRK11783.1"/>
    <property type="match status" value="1"/>
</dbReference>
<dbReference type="GO" id="GO:0005737">
    <property type="term" value="C:cytoplasm"/>
    <property type="evidence" value="ECO:0007669"/>
    <property type="project" value="UniProtKB-SubCell"/>
</dbReference>
<comment type="catalytic activity">
    <reaction evidence="6">
        <text>guanosine(2069) in 23S rRNA + S-adenosyl-L-methionine = N(2)-methylguanosine(2069) in 23S rRNA + S-adenosyl-L-homocysteine + H(+)</text>
        <dbReference type="Rhea" id="RHEA:43772"/>
        <dbReference type="Rhea" id="RHEA-COMP:10688"/>
        <dbReference type="Rhea" id="RHEA-COMP:10689"/>
        <dbReference type="ChEBI" id="CHEBI:15378"/>
        <dbReference type="ChEBI" id="CHEBI:57856"/>
        <dbReference type="ChEBI" id="CHEBI:59789"/>
        <dbReference type="ChEBI" id="CHEBI:74269"/>
        <dbReference type="ChEBI" id="CHEBI:74481"/>
        <dbReference type="EC" id="2.1.1.264"/>
    </reaction>
</comment>
<dbReference type="RefSeq" id="WP_213404240.1">
    <property type="nucleotide sequence ID" value="NZ_JAGIBT010000010.1"/>
</dbReference>
<evidence type="ECO:0000313" key="9">
    <source>
        <dbReference type="EMBL" id="MBS7825254.1"/>
    </source>
</evidence>
<dbReference type="PROSITE" id="PS51165">
    <property type="entry name" value="THUMP"/>
    <property type="match status" value="1"/>
</dbReference>
<reference evidence="9" key="1">
    <citation type="submission" date="2021-03" db="EMBL/GenBank/DDBJ databases">
        <title>Identification and antibiotic profiling of Wohlfahrtiimonas chitiniclastica, an underestimated human pathogen.</title>
        <authorList>
            <person name="Kopf A."/>
            <person name="Bunk B."/>
            <person name="Coldewey S."/>
            <person name="Gunzer F."/>
            <person name="Riedel T."/>
            <person name="Schroettner P."/>
        </authorList>
    </citation>
    <scope>NUCLEOTIDE SEQUENCE</scope>
    <source>
        <strain evidence="9">DSM 100917</strain>
    </source>
</reference>
<dbReference type="InterPro" id="IPR054170">
    <property type="entry name" value="RlmL_1st"/>
</dbReference>
<dbReference type="Gene3D" id="3.40.50.150">
    <property type="entry name" value="Vaccinia Virus protein VP39"/>
    <property type="match status" value="2"/>
</dbReference>
<dbReference type="Pfam" id="PF10672">
    <property type="entry name" value="Methyltrans_SAM"/>
    <property type="match status" value="1"/>
</dbReference>
<dbReference type="CDD" id="cd11715">
    <property type="entry name" value="THUMP_AdoMetMT"/>
    <property type="match status" value="1"/>
</dbReference>
<comment type="similarity">
    <text evidence="6">Belongs to the methyltransferase superfamily. RlmKL family.</text>
</comment>
<dbReference type="InterPro" id="IPR019614">
    <property type="entry name" value="SAM-dep_methyl-trfase"/>
</dbReference>
<evidence type="ECO:0000256" key="7">
    <source>
        <dbReference type="PROSITE-ProRule" id="PRU00529"/>
    </source>
</evidence>
<name>A0AB35BY88_9GAMM</name>
<dbReference type="InterPro" id="IPR000241">
    <property type="entry name" value="RlmKL-like_Mtase"/>
</dbReference>
<keyword evidence="4 6" id="KW-0808">Transferase</keyword>
<dbReference type="InterPro" id="IPR029063">
    <property type="entry name" value="SAM-dependent_MTases_sf"/>
</dbReference>
<evidence type="ECO:0000313" key="10">
    <source>
        <dbReference type="Proteomes" id="UP000680020"/>
    </source>
</evidence>
<dbReference type="PROSITE" id="PS00092">
    <property type="entry name" value="N6_MTASE"/>
    <property type="match status" value="1"/>
</dbReference>
<dbReference type="Proteomes" id="UP000680020">
    <property type="component" value="Unassembled WGS sequence"/>
</dbReference>
<evidence type="ECO:0000256" key="4">
    <source>
        <dbReference type="ARBA" id="ARBA00022679"/>
    </source>
</evidence>
<protein>
    <recommendedName>
        <fullName evidence="6">Ribosomal RNA large subunit methyltransferase K/L</fullName>
    </recommendedName>
    <domain>
        <recommendedName>
            <fullName evidence="6">23S rRNA m2G2445 methyltransferase</fullName>
            <ecNumber evidence="6">2.1.1.173</ecNumber>
        </recommendedName>
        <alternativeName>
            <fullName evidence="6">rRNA (guanine-N(2)-)-methyltransferase RlmL</fullName>
        </alternativeName>
    </domain>
    <domain>
        <recommendedName>
            <fullName evidence="6">23S rRNA m7G2069 methyltransferase</fullName>
            <ecNumber evidence="6">2.1.1.264</ecNumber>
        </recommendedName>
        <alternativeName>
            <fullName evidence="6">rRNA (guanine-N(7)-)-methyltransferase RlmK</fullName>
        </alternativeName>
    </domain>
</protein>
<feature type="domain" description="THUMP" evidence="8">
    <location>
        <begin position="42"/>
        <end position="153"/>
    </location>
</feature>
<keyword evidence="1 6" id="KW-0963">Cytoplasm</keyword>
<dbReference type="SMART" id="SM00981">
    <property type="entry name" value="THUMP"/>
    <property type="match status" value="1"/>
</dbReference>
<keyword evidence="7" id="KW-0694">RNA-binding</keyword>
<comment type="function">
    <text evidence="6">Specifically methylates the guanine in position 2445 (m2G2445) and the guanine in position 2069 (m7G2069) of 23S rRNA.</text>
</comment>
<organism evidence="9 10">
    <name type="scientific">Wohlfahrtiimonas chitiniclastica</name>
    <dbReference type="NCBI Taxonomy" id="400946"/>
    <lineage>
        <taxon>Bacteria</taxon>
        <taxon>Pseudomonadati</taxon>
        <taxon>Pseudomonadota</taxon>
        <taxon>Gammaproteobacteria</taxon>
        <taxon>Cardiobacteriales</taxon>
        <taxon>Ignatzschineriaceae</taxon>
        <taxon>Wohlfahrtiimonas</taxon>
    </lineage>
</organism>
<keyword evidence="3 6" id="KW-0489">Methyltransferase</keyword>
<accession>A0AB35BY88</accession>
<evidence type="ECO:0000259" key="8">
    <source>
        <dbReference type="PROSITE" id="PS51165"/>
    </source>
</evidence>
<dbReference type="InterPro" id="IPR017244">
    <property type="entry name" value="23SrRNA_methyltr_KL"/>
</dbReference>
<dbReference type="EC" id="2.1.1.264" evidence="6"/>
<evidence type="ECO:0000256" key="6">
    <source>
        <dbReference type="HAMAP-Rule" id="MF_01858"/>
    </source>
</evidence>
<keyword evidence="5 6" id="KW-0949">S-adenosyl-L-methionine</keyword>
<dbReference type="EMBL" id="JAGIBU010000009">
    <property type="protein sequence ID" value="MBS7825254.1"/>
    <property type="molecule type" value="Genomic_DNA"/>
</dbReference>
<dbReference type="Pfam" id="PF02926">
    <property type="entry name" value="THUMP"/>
    <property type="match status" value="1"/>
</dbReference>
<dbReference type="EC" id="2.1.1.173" evidence="6"/>
<comment type="catalytic activity">
    <reaction evidence="6">
        <text>guanosine(2445) in 23S rRNA + S-adenosyl-L-methionine = N(2)-methylguanosine(2445) in 23S rRNA + S-adenosyl-L-homocysteine + H(+)</text>
        <dbReference type="Rhea" id="RHEA:42740"/>
        <dbReference type="Rhea" id="RHEA-COMP:10215"/>
        <dbReference type="Rhea" id="RHEA-COMP:10216"/>
        <dbReference type="ChEBI" id="CHEBI:15378"/>
        <dbReference type="ChEBI" id="CHEBI:57856"/>
        <dbReference type="ChEBI" id="CHEBI:59789"/>
        <dbReference type="ChEBI" id="CHEBI:74269"/>
        <dbReference type="ChEBI" id="CHEBI:74481"/>
        <dbReference type="EC" id="2.1.1.173"/>
    </reaction>
</comment>
<dbReference type="InterPro" id="IPR002052">
    <property type="entry name" value="DNA_methylase_N6_adenine_CS"/>
</dbReference>
<dbReference type="InterPro" id="IPR004114">
    <property type="entry name" value="THUMP_dom"/>
</dbReference>
<dbReference type="GO" id="GO:0052915">
    <property type="term" value="F:23S rRNA (guanine(2445)-N(2))-methyltransferase activity"/>
    <property type="evidence" value="ECO:0007669"/>
    <property type="project" value="UniProtKB-UniRule"/>
</dbReference>
<evidence type="ECO:0000256" key="3">
    <source>
        <dbReference type="ARBA" id="ARBA00022603"/>
    </source>
</evidence>
<dbReference type="PANTHER" id="PTHR47313:SF1">
    <property type="entry name" value="RIBOSOMAL RNA LARGE SUBUNIT METHYLTRANSFERASE K_L"/>
    <property type="match status" value="1"/>
</dbReference>
<dbReference type="GO" id="GO:0003723">
    <property type="term" value="F:RNA binding"/>
    <property type="evidence" value="ECO:0007669"/>
    <property type="project" value="UniProtKB-UniRule"/>
</dbReference>
<evidence type="ECO:0000256" key="2">
    <source>
        <dbReference type="ARBA" id="ARBA00022552"/>
    </source>
</evidence>
<dbReference type="GO" id="GO:0070043">
    <property type="term" value="F:rRNA (guanine-N7-)-methyltransferase activity"/>
    <property type="evidence" value="ECO:0007669"/>
    <property type="project" value="UniProtKB-UniRule"/>
</dbReference>
<gene>
    <name evidence="9" type="primary">rlmKL</name>
    <name evidence="6" type="synonym">rlmL</name>
    <name evidence="9" type="ORF">J7561_08560</name>
</gene>
<proteinExistence type="inferred from homology"/>
<dbReference type="SUPFAM" id="SSF53335">
    <property type="entry name" value="S-adenosyl-L-methionine-dependent methyltransferases"/>
    <property type="match status" value="2"/>
</dbReference>
<dbReference type="PIRSF" id="PIRSF037618">
    <property type="entry name" value="RNA_Mtase_bacteria_prd"/>
    <property type="match status" value="1"/>
</dbReference>
<evidence type="ECO:0000256" key="5">
    <source>
        <dbReference type="ARBA" id="ARBA00022691"/>
    </source>
</evidence>
<keyword evidence="2 6" id="KW-0698">rRNA processing</keyword>
<dbReference type="Gene3D" id="3.30.750.80">
    <property type="entry name" value="RNA methyltransferase domain (HRMD) like"/>
    <property type="match status" value="1"/>
</dbReference>
<comment type="caution">
    <text evidence="9">The sequence shown here is derived from an EMBL/GenBank/DDBJ whole genome shotgun (WGS) entry which is preliminary data.</text>
</comment>
<dbReference type="Pfam" id="PF22020">
    <property type="entry name" value="RlmL_1st"/>
    <property type="match status" value="1"/>
</dbReference>